<sequence length="94" mass="9730">MATPDKAALAYFNFGVVTGVADAFKELLKTAAAVGPGELERNPPFDKDIVLVLGEPVPPIDIDEFVFVKTGELDALFPFANCAVAAHEPAGGGG</sequence>
<protein>
    <submittedName>
        <fullName evidence="1">Unnamed protein product</fullName>
    </submittedName>
</protein>
<accession>A0A9W6WDW0</accession>
<keyword evidence="2" id="KW-1185">Reference proteome</keyword>
<reference evidence="1" key="1">
    <citation type="submission" date="2023-04" db="EMBL/GenBank/DDBJ databases">
        <title>Candida boidinii NBRC 10035.</title>
        <authorList>
            <person name="Ichikawa N."/>
            <person name="Sato H."/>
            <person name="Tonouchi N."/>
        </authorList>
    </citation>
    <scope>NUCLEOTIDE SEQUENCE</scope>
    <source>
        <strain evidence="1">NBRC 10035</strain>
    </source>
</reference>
<dbReference type="Proteomes" id="UP001165120">
    <property type="component" value="Unassembled WGS sequence"/>
</dbReference>
<dbReference type="EMBL" id="BSXN01004783">
    <property type="protein sequence ID" value="GME81845.1"/>
    <property type="molecule type" value="Genomic_DNA"/>
</dbReference>
<organism evidence="1 2">
    <name type="scientific">Candida boidinii</name>
    <name type="common">Yeast</name>
    <dbReference type="NCBI Taxonomy" id="5477"/>
    <lineage>
        <taxon>Eukaryota</taxon>
        <taxon>Fungi</taxon>
        <taxon>Dikarya</taxon>
        <taxon>Ascomycota</taxon>
        <taxon>Saccharomycotina</taxon>
        <taxon>Pichiomycetes</taxon>
        <taxon>Pichiales</taxon>
        <taxon>Pichiaceae</taxon>
        <taxon>Ogataea</taxon>
        <taxon>Ogataea/Candida clade</taxon>
    </lineage>
</organism>
<comment type="caution">
    <text evidence="1">The sequence shown here is derived from an EMBL/GenBank/DDBJ whole genome shotgun (WGS) entry which is preliminary data.</text>
</comment>
<gene>
    <name evidence="1" type="ORF">Cboi02_000666800</name>
</gene>
<dbReference type="AlphaFoldDB" id="A0A9W6WDW0"/>
<name>A0A9W6WDW0_CANBO</name>
<evidence type="ECO:0000313" key="2">
    <source>
        <dbReference type="Proteomes" id="UP001165120"/>
    </source>
</evidence>
<proteinExistence type="predicted"/>
<evidence type="ECO:0000313" key="1">
    <source>
        <dbReference type="EMBL" id="GME81845.1"/>
    </source>
</evidence>